<evidence type="ECO:0000256" key="2">
    <source>
        <dbReference type="SAM" id="SignalP"/>
    </source>
</evidence>
<reference evidence="3" key="1">
    <citation type="submission" date="2021-11" db="EMBL/GenBank/DDBJ databases">
        <authorList>
            <consortium name="Genoscope - CEA"/>
            <person name="William W."/>
        </authorList>
    </citation>
    <scope>NUCLEOTIDE SEQUENCE</scope>
</reference>
<feature type="compositionally biased region" description="Basic residues" evidence="1">
    <location>
        <begin position="396"/>
        <end position="407"/>
    </location>
</feature>
<dbReference type="Proteomes" id="UP000789595">
    <property type="component" value="Unassembled WGS sequence"/>
</dbReference>
<dbReference type="OrthoDB" id="204613at2759"/>
<protein>
    <submittedName>
        <fullName evidence="3">Uncharacterized protein</fullName>
    </submittedName>
</protein>
<evidence type="ECO:0000313" key="4">
    <source>
        <dbReference type="Proteomes" id="UP000789595"/>
    </source>
</evidence>
<dbReference type="AlphaFoldDB" id="A0A8J2X203"/>
<proteinExistence type="predicted"/>
<evidence type="ECO:0000313" key="3">
    <source>
        <dbReference type="EMBL" id="CAH0377759.1"/>
    </source>
</evidence>
<gene>
    <name evidence="3" type="ORF">PECAL_5P22820</name>
</gene>
<feature type="region of interest" description="Disordered" evidence="1">
    <location>
        <begin position="388"/>
        <end position="414"/>
    </location>
</feature>
<sequence>MRHAAALLCLVVAQVNALAKSTLGNTTVYQTLPRLECSKETDTNKAADVRAEPIILFVHVFKAAGSSVRGIFRRYAEKCNKRWACLVQCQKGGSPRGATVPCRLRDMVNLNRRLVMGEDGRRNPRTENLGALSHIVGGHFHYGMHMLVPQGRKYFYVTVVREPLSTWISGMRYHDKSLKTVSDVRNAAEKFLPRGSNRFYQNGLTYLGAVDGLPLGRKAPMPEKLVSALSNLEDVLVVGVVESWPTTIDLLQAMLDPTDQAPYMWDRYRDSARKKNTASKSLSSVDIVRDLRGDGYWADIRRFLLFENAFYAAALARHALACKHVLGDDCRLRRQGGLGVLLNASLLAPDLLPSGDIDAASLVNSQPEKPRVSPVAVASAHAVLAEAKRQRAVRDKQRKNRKKKKKLLPVTEQL</sequence>
<comment type="caution">
    <text evidence="3">The sequence shown here is derived from an EMBL/GenBank/DDBJ whole genome shotgun (WGS) entry which is preliminary data.</text>
</comment>
<name>A0A8J2X203_9STRA</name>
<dbReference type="InterPro" id="IPR027417">
    <property type="entry name" value="P-loop_NTPase"/>
</dbReference>
<feature type="signal peptide" evidence="2">
    <location>
        <begin position="1"/>
        <end position="19"/>
    </location>
</feature>
<feature type="chain" id="PRO_5035262421" evidence="2">
    <location>
        <begin position="20"/>
        <end position="414"/>
    </location>
</feature>
<keyword evidence="4" id="KW-1185">Reference proteome</keyword>
<keyword evidence="2" id="KW-0732">Signal</keyword>
<accession>A0A8J2X203</accession>
<evidence type="ECO:0000256" key="1">
    <source>
        <dbReference type="SAM" id="MobiDB-lite"/>
    </source>
</evidence>
<dbReference type="EMBL" id="CAKKNE010000005">
    <property type="protein sequence ID" value="CAH0377759.1"/>
    <property type="molecule type" value="Genomic_DNA"/>
</dbReference>
<dbReference type="Gene3D" id="3.40.50.300">
    <property type="entry name" value="P-loop containing nucleotide triphosphate hydrolases"/>
    <property type="match status" value="1"/>
</dbReference>
<organism evidence="3 4">
    <name type="scientific">Pelagomonas calceolata</name>
    <dbReference type="NCBI Taxonomy" id="35677"/>
    <lineage>
        <taxon>Eukaryota</taxon>
        <taxon>Sar</taxon>
        <taxon>Stramenopiles</taxon>
        <taxon>Ochrophyta</taxon>
        <taxon>Pelagophyceae</taxon>
        <taxon>Pelagomonadales</taxon>
        <taxon>Pelagomonadaceae</taxon>
        <taxon>Pelagomonas</taxon>
    </lineage>
</organism>